<dbReference type="PANTHER" id="PTHR10917:SF0">
    <property type="entry name" value="DNA-DIRECTED RNA POLYMERASES I, II, AND III SUBUNIT RPABC3"/>
    <property type="match status" value="1"/>
</dbReference>
<keyword evidence="3 4" id="KW-0539">Nucleus</keyword>
<comment type="caution">
    <text evidence="5">The sequence shown here is derived from an EMBL/GenBank/DDBJ whole genome shotgun (WGS) entry which is preliminary data.</text>
</comment>
<proteinExistence type="inferred from homology"/>
<evidence type="ECO:0000313" key="6">
    <source>
        <dbReference type="Proteomes" id="UP001497392"/>
    </source>
</evidence>
<evidence type="ECO:0000256" key="2">
    <source>
        <dbReference type="ARBA" id="ARBA00008912"/>
    </source>
</evidence>
<accession>A0ABP1FPI6</accession>
<evidence type="ECO:0000313" key="5">
    <source>
        <dbReference type="EMBL" id="CAL5221859.1"/>
    </source>
</evidence>
<comment type="similarity">
    <text evidence="2 4">Belongs to the eukaryotic RPB8 RNA polymerase subunit family.</text>
</comment>
<sequence length="152" mass="17331">MSKPVVFEDIFEVLAADPGGKHFDKVTRFQCHSDLYEMDLMLDINTSIYPLHEGDKFSLALAKTVNLDNTPTDGTFNAQMQSKERASLMDTYEYVMFGRIFKYEDTPSGANNQMRVQVFISFGGLLLQLTGDLQKLQELEVDANIYLLMRKV</sequence>
<dbReference type="PANTHER" id="PTHR10917">
    <property type="entry name" value="DNA-DIRECTED RNA POLYMERASES I, II, AND III SUBUNIT RPABC3"/>
    <property type="match status" value="1"/>
</dbReference>
<comment type="subcellular location">
    <subcellularLocation>
        <location evidence="1">Nucleus</location>
    </subcellularLocation>
</comment>
<evidence type="ECO:0000256" key="4">
    <source>
        <dbReference type="PIRNR" id="PIRNR000779"/>
    </source>
</evidence>
<reference evidence="5 6" key="1">
    <citation type="submission" date="2024-06" db="EMBL/GenBank/DDBJ databases">
        <authorList>
            <person name="Kraege A."/>
            <person name="Thomma B."/>
        </authorList>
    </citation>
    <scope>NUCLEOTIDE SEQUENCE [LARGE SCALE GENOMIC DNA]</scope>
</reference>
<evidence type="ECO:0000256" key="1">
    <source>
        <dbReference type="ARBA" id="ARBA00004123"/>
    </source>
</evidence>
<organism evidence="5 6">
    <name type="scientific">Coccomyxa viridis</name>
    <dbReference type="NCBI Taxonomy" id="1274662"/>
    <lineage>
        <taxon>Eukaryota</taxon>
        <taxon>Viridiplantae</taxon>
        <taxon>Chlorophyta</taxon>
        <taxon>core chlorophytes</taxon>
        <taxon>Trebouxiophyceae</taxon>
        <taxon>Trebouxiophyceae incertae sedis</taxon>
        <taxon>Coccomyxaceae</taxon>
        <taxon>Coccomyxa</taxon>
    </lineage>
</organism>
<dbReference type="SUPFAM" id="SSF50249">
    <property type="entry name" value="Nucleic acid-binding proteins"/>
    <property type="match status" value="1"/>
</dbReference>
<dbReference type="Pfam" id="PF03870">
    <property type="entry name" value="RNA_pol_Rpb8"/>
    <property type="match status" value="1"/>
</dbReference>
<dbReference type="InterPro" id="IPR005570">
    <property type="entry name" value="RPABC3"/>
</dbReference>
<dbReference type="InterPro" id="IPR012340">
    <property type="entry name" value="NA-bd_OB-fold"/>
</dbReference>
<name>A0ABP1FPI6_9CHLO</name>
<dbReference type="PIRSF" id="PIRSF000779">
    <property type="entry name" value="RNA_pol_Rpb8"/>
    <property type="match status" value="1"/>
</dbReference>
<evidence type="ECO:0000256" key="3">
    <source>
        <dbReference type="ARBA" id="ARBA00023242"/>
    </source>
</evidence>
<gene>
    <name evidence="5" type="primary">g4120</name>
    <name evidence="5" type="ORF">VP750_LOCUS3518</name>
</gene>
<dbReference type="SMART" id="SM00658">
    <property type="entry name" value="RPOL8c"/>
    <property type="match status" value="1"/>
</dbReference>
<protein>
    <submittedName>
        <fullName evidence="5">G4120 protein</fullName>
    </submittedName>
</protein>
<dbReference type="Proteomes" id="UP001497392">
    <property type="component" value="Unassembled WGS sequence"/>
</dbReference>
<keyword evidence="6" id="KW-1185">Reference proteome</keyword>
<dbReference type="Gene3D" id="2.40.50.140">
    <property type="entry name" value="Nucleic acid-binding proteins"/>
    <property type="match status" value="1"/>
</dbReference>
<dbReference type="EMBL" id="CAXHTA020000005">
    <property type="protein sequence ID" value="CAL5221859.1"/>
    <property type="molecule type" value="Genomic_DNA"/>
</dbReference>